<protein>
    <recommendedName>
        <fullName evidence="3">Ubiquitin-like protease family profile domain-containing protein</fullName>
    </recommendedName>
</protein>
<accession>A0A2P5FRZ6</accession>
<dbReference type="Pfam" id="PF02902">
    <property type="entry name" value="Peptidase_C48"/>
    <property type="match status" value="1"/>
</dbReference>
<keyword evidence="5" id="KW-1185">Reference proteome</keyword>
<dbReference type="Proteomes" id="UP000237000">
    <property type="component" value="Unassembled WGS sequence"/>
</dbReference>
<dbReference type="GO" id="GO:0006508">
    <property type="term" value="P:proteolysis"/>
    <property type="evidence" value="ECO:0007669"/>
    <property type="project" value="UniProtKB-KW"/>
</dbReference>
<dbReference type="InParanoid" id="A0A2P5FRZ6"/>
<dbReference type="OrthoDB" id="1680482at2759"/>
<comment type="caution">
    <text evidence="4">The sequence shown here is derived from an EMBL/GenBank/DDBJ whole genome shotgun (WGS) entry which is preliminary data.</text>
</comment>
<evidence type="ECO:0000256" key="2">
    <source>
        <dbReference type="ARBA" id="ARBA00022801"/>
    </source>
</evidence>
<proteinExistence type="predicted"/>
<gene>
    <name evidence="4" type="ORF">TorRG33x02_036620</name>
</gene>
<dbReference type="AlphaFoldDB" id="A0A2P5FRZ6"/>
<dbReference type="GO" id="GO:0008234">
    <property type="term" value="F:cysteine-type peptidase activity"/>
    <property type="evidence" value="ECO:0007669"/>
    <property type="project" value="InterPro"/>
</dbReference>
<keyword evidence="1" id="KW-0645">Protease</keyword>
<evidence type="ECO:0000256" key="1">
    <source>
        <dbReference type="ARBA" id="ARBA00022670"/>
    </source>
</evidence>
<dbReference type="EMBL" id="JXTC01000012">
    <property type="protein sequence ID" value="POO00588.1"/>
    <property type="molecule type" value="Genomic_DNA"/>
</dbReference>
<evidence type="ECO:0000313" key="4">
    <source>
        <dbReference type="EMBL" id="POO00588.1"/>
    </source>
</evidence>
<feature type="domain" description="Ubiquitin-like protease family profile" evidence="3">
    <location>
        <begin position="51"/>
        <end position="90"/>
    </location>
</feature>
<name>A0A2P5FRZ6_TREOI</name>
<dbReference type="InterPro" id="IPR003653">
    <property type="entry name" value="Peptidase_C48_C"/>
</dbReference>
<sequence length="96" mass="11132">MAKSVGKSRWDEIKSFETAHEFIAFEVVVFIEIQVSGESVKETNQRNPAFKDGDCGIFVIKYTEFLLSNEPVANVNAQRMEYFHHKLVCELYYYGL</sequence>
<evidence type="ECO:0000313" key="5">
    <source>
        <dbReference type="Proteomes" id="UP000237000"/>
    </source>
</evidence>
<reference evidence="5" key="1">
    <citation type="submission" date="2016-06" db="EMBL/GenBank/DDBJ databases">
        <title>Parallel loss of symbiosis genes in relatives of nitrogen-fixing non-legume Parasponia.</title>
        <authorList>
            <person name="Van Velzen R."/>
            <person name="Holmer R."/>
            <person name="Bu F."/>
            <person name="Rutten L."/>
            <person name="Van Zeijl A."/>
            <person name="Liu W."/>
            <person name="Santuari L."/>
            <person name="Cao Q."/>
            <person name="Sharma T."/>
            <person name="Shen D."/>
            <person name="Roswanjaya Y."/>
            <person name="Wardhani T."/>
            <person name="Kalhor M.S."/>
            <person name="Jansen J."/>
            <person name="Van den Hoogen J."/>
            <person name="Gungor B."/>
            <person name="Hartog M."/>
            <person name="Hontelez J."/>
            <person name="Verver J."/>
            <person name="Yang W.-C."/>
            <person name="Schijlen E."/>
            <person name="Repin R."/>
            <person name="Schilthuizen M."/>
            <person name="Schranz E."/>
            <person name="Heidstra R."/>
            <person name="Miyata K."/>
            <person name="Fedorova E."/>
            <person name="Kohlen W."/>
            <person name="Bisseling T."/>
            <person name="Smit S."/>
            <person name="Geurts R."/>
        </authorList>
    </citation>
    <scope>NUCLEOTIDE SEQUENCE [LARGE SCALE GENOMIC DNA]</scope>
    <source>
        <strain evidence="5">cv. RG33-2</strain>
    </source>
</reference>
<dbReference type="Gene3D" id="3.40.395.10">
    <property type="entry name" value="Adenoviral Proteinase, Chain A"/>
    <property type="match status" value="1"/>
</dbReference>
<organism evidence="4 5">
    <name type="scientific">Trema orientale</name>
    <name type="common">Charcoal tree</name>
    <name type="synonym">Celtis orientalis</name>
    <dbReference type="NCBI Taxonomy" id="63057"/>
    <lineage>
        <taxon>Eukaryota</taxon>
        <taxon>Viridiplantae</taxon>
        <taxon>Streptophyta</taxon>
        <taxon>Embryophyta</taxon>
        <taxon>Tracheophyta</taxon>
        <taxon>Spermatophyta</taxon>
        <taxon>Magnoliopsida</taxon>
        <taxon>eudicotyledons</taxon>
        <taxon>Gunneridae</taxon>
        <taxon>Pentapetalae</taxon>
        <taxon>rosids</taxon>
        <taxon>fabids</taxon>
        <taxon>Rosales</taxon>
        <taxon>Cannabaceae</taxon>
        <taxon>Trema</taxon>
    </lineage>
</organism>
<evidence type="ECO:0000259" key="3">
    <source>
        <dbReference type="Pfam" id="PF02902"/>
    </source>
</evidence>
<keyword evidence="2" id="KW-0378">Hydrolase</keyword>